<sequence length="98" mass="9940">MSGPHPGAVEAGQKGHHVVQAVLAEDRDAIAGDGDAADALGLALGVSRAQMGELRRTLEARLGLVLGDSDIGDHSTVAALGAELSARMRAAHPLEESP</sequence>
<evidence type="ECO:0000313" key="2">
    <source>
        <dbReference type="Proteomes" id="UP000076512"/>
    </source>
</evidence>
<keyword evidence="2" id="KW-1185">Reference proteome</keyword>
<accession>A0A164IKE1</accession>
<comment type="caution">
    <text evidence="1">The sequence shown here is derived from an EMBL/GenBank/DDBJ whole genome shotgun (WGS) entry which is preliminary data.</text>
</comment>
<organism evidence="1 2">
    <name type="scientific">Nocardia terpenica</name>
    <dbReference type="NCBI Taxonomy" id="455432"/>
    <lineage>
        <taxon>Bacteria</taxon>
        <taxon>Bacillati</taxon>
        <taxon>Actinomycetota</taxon>
        <taxon>Actinomycetes</taxon>
        <taxon>Mycobacteriales</taxon>
        <taxon>Nocardiaceae</taxon>
        <taxon>Nocardia</taxon>
    </lineage>
</organism>
<reference evidence="1 2" key="1">
    <citation type="submission" date="2016-04" db="EMBL/GenBank/DDBJ databases">
        <authorList>
            <person name="Evans L.H."/>
            <person name="Alamgir A."/>
            <person name="Owens N."/>
            <person name="Weber N.D."/>
            <person name="Virtaneva K."/>
            <person name="Barbian K."/>
            <person name="Babar A."/>
            <person name="Rosenke K."/>
        </authorList>
    </citation>
    <scope>NUCLEOTIDE SEQUENCE [LARGE SCALE GENOMIC DNA]</scope>
    <source>
        <strain evidence="1 2">IFM 0406</strain>
    </source>
</reference>
<dbReference type="SUPFAM" id="SSF47336">
    <property type="entry name" value="ACP-like"/>
    <property type="match status" value="1"/>
</dbReference>
<evidence type="ECO:0000313" key="1">
    <source>
        <dbReference type="EMBL" id="KZM69530.1"/>
    </source>
</evidence>
<gene>
    <name evidence="1" type="ORF">AWN90_08465</name>
</gene>
<dbReference type="InterPro" id="IPR036736">
    <property type="entry name" value="ACP-like_sf"/>
</dbReference>
<protein>
    <submittedName>
        <fullName evidence="1">Uncharacterized protein</fullName>
    </submittedName>
</protein>
<dbReference type="Proteomes" id="UP000076512">
    <property type="component" value="Unassembled WGS sequence"/>
</dbReference>
<proteinExistence type="predicted"/>
<dbReference type="EMBL" id="LWGR01000020">
    <property type="protein sequence ID" value="KZM69530.1"/>
    <property type="molecule type" value="Genomic_DNA"/>
</dbReference>
<dbReference type="AlphaFoldDB" id="A0A164IKE1"/>
<dbReference type="Gene3D" id="1.10.1200.10">
    <property type="entry name" value="ACP-like"/>
    <property type="match status" value="1"/>
</dbReference>
<name>A0A164IKE1_9NOCA</name>